<organism evidence="7 8">
    <name type="scientific">Dendrobium thyrsiflorum</name>
    <name type="common">Pinecone-like raceme dendrobium</name>
    <name type="synonym">Orchid</name>
    <dbReference type="NCBI Taxonomy" id="117978"/>
    <lineage>
        <taxon>Eukaryota</taxon>
        <taxon>Viridiplantae</taxon>
        <taxon>Streptophyta</taxon>
        <taxon>Embryophyta</taxon>
        <taxon>Tracheophyta</taxon>
        <taxon>Spermatophyta</taxon>
        <taxon>Magnoliopsida</taxon>
        <taxon>Liliopsida</taxon>
        <taxon>Asparagales</taxon>
        <taxon>Orchidaceae</taxon>
        <taxon>Epidendroideae</taxon>
        <taxon>Malaxideae</taxon>
        <taxon>Dendrobiinae</taxon>
        <taxon>Dendrobium</taxon>
    </lineage>
</organism>
<dbReference type="Pfam" id="PF24933">
    <property type="entry name" value="DUF7751"/>
    <property type="match status" value="1"/>
</dbReference>
<keyword evidence="1" id="KW-0547">Nucleotide-binding</keyword>
<dbReference type="InterPro" id="IPR003959">
    <property type="entry name" value="ATPase_AAA_core"/>
</dbReference>
<feature type="region of interest" description="Disordered" evidence="3">
    <location>
        <begin position="32"/>
        <end position="58"/>
    </location>
</feature>
<gene>
    <name evidence="7" type="ORF">M5K25_017104</name>
</gene>
<evidence type="ECO:0000256" key="2">
    <source>
        <dbReference type="ARBA" id="ARBA00022840"/>
    </source>
</evidence>
<name>A0ABD0UTC2_DENTH</name>
<evidence type="ECO:0000313" key="8">
    <source>
        <dbReference type="Proteomes" id="UP001552299"/>
    </source>
</evidence>
<dbReference type="PANTHER" id="PTHR45644">
    <property type="entry name" value="AAA ATPASE, PUTATIVE (AFU_ORTHOLOGUE AFUA_2G12920)-RELATED-RELATED"/>
    <property type="match status" value="1"/>
</dbReference>
<proteinExistence type="predicted"/>
<dbReference type="SUPFAM" id="SSF52540">
    <property type="entry name" value="P-loop containing nucleoside triphosphate hydrolases"/>
    <property type="match status" value="1"/>
</dbReference>
<reference evidence="7 8" key="1">
    <citation type="journal article" date="2024" name="Plant Biotechnol. J.">
        <title>Dendrobium thyrsiflorum genome and its molecular insights into genes involved in important horticultural traits.</title>
        <authorList>
            <person name="Chen B."/>
            <person name="Wang J.Y."/>
            <person name="Zheng P.J."/>
            <person name="Li K.L."/>
            <person name="Liang Y.M."/>
            <person name="Chen X.F."/>
            <person name="Zhang C."/>
            <person name="Zhao X."/>
            <person name="He X."/>
            <person name="Zhang G.Q."/>
            <person name="Liu Z.J."/>
            <person name="Xu Q."/>
        </authorList>
    </citation>
    <scope>NUCLEOTIDE SEQUENCE [LARGE SCALE GENOMIC DNA]</scope>
    <source>
        <strain evidence="7">GZMU011</strain>
    </source>
</reference>
<keyword evidence="8" id="KW-1185">Reference proteome</keyword>
<feature type="compositionally biased region" description="Basic and acidic residues" evidence="3">
    <location>
        <begin position="44"/>
        <end position="55"/>
    </location>
</feature>
<dbReference type="InterPro" id="IPR051701">
    <property type="entry name" value="Mito_OM_Translocase_MSP1"/>
</dbReference>
<evidence type="ECO:0000259" key="6">
    <source>
        <dbReference type="Pfam" id="PF24933"/>
    </source>
</evidence>
<feature type="domain" description="DUF7751" evidence="6">
    <location>
        <begin position="90"/>
        <end position="132"/>
    </location>
</feature>
<comment type="caution">
    <text evidence="7">The sequence shown here is derived from an EMBL/GenBank/DDBJ whole genome shotgun (WGS) entry which is preliminary data.</text>
</comment>
<dbReference type="PANTHER" id="PTHR45644:SF56">
    <property type="entry name" value="AAA ATPASE, PUTATIVE (AFU_ORTHOLOGUE AFUA_2G12920)-RELATED"/>
    <property type="match status" value="1"/>
</dbReference>
<dbReference type="Gene3D" id="3.40.50.300">
    <property type="entry name" value="P-loop containing nucleotide triphosphate hydrolases"/>
    <property type="match status" value="2"/>
</dbReference>
<dbReference type="GO" id="GO:0005524">
    <property type="term" value="F:ATP binding"/>
    <property type="evidence" value="ECO:0007669"/>
    <property type="project" value="UniProtKB-KW"/>
</dbReference>
<sequence>MMRKLMEKQSKNPLAVLIANPNQVLTGIPLAESKGKGIGQNGQPEKEGDEPRHGDQVMQGGWKKAGILTLDTRGKHGGIMTTAILDEEKQKVEKVVGWARNHYLCSFNVPSVSNGRLLIPCESLEIAISRLQEHESISMKAAESIKNLAKDEYENNFVSAIVPSDEIRVKFDDIGAPEDMKRTLNELVTLPMRRPELFSQGILLFGPPKTSKTLLSKSHATEAGANFINITKSTLTSKWFGEAEKFTMALFSFESRRMQNEFIIAWMDSQRILILGATNRSFDLDDVVTRHLLRRIYVDLKDAEICMKIFKIFLIDELANVTEGYSGSYLKNICVAAAYRTNRELLEKEKSGEFTKQKSTLANTFHVRRIASSVKVDIMRASRVLNNIRIAHSKKVRCGLPFPAHRGPHYSFRGKVILTFEENESSKIGVRFDKQIVEGNNLGGLCEEDHRFFCTADCFV</sequence>
<keyword evidence="2" id="KW-0067">ATP-binding</keyword>
<feature type="domain" description="AAA ATPase AAA+ lid" evidence="5">
    <location>
        <begin position="315"/>
        <end position="348"/>
    </location>
</feature>
<feature type="domain" description="ATPase AAA-type core" evidence="4">
    <location>
        <begin position="202"/>
        <end position="251"/>
    </location>
</feature>
<dbReference type="InterPro" id="IPR041569">
    <property type="entry name" value="AAA_lid_3"/>
</dbReference>
<dbReference type="Gene3D" id="1.10.8.60">
    <property type="match status" value="1"/>
</dbReference>
<dbReference type="EMBL" id="JANQDX010000013">
    <property type="protein sequence ID" value="KAL0913626.1"/>
    <property type="molecule type" value="Genomic_DNA"/>
</dbReference>
<dbReference type="Pfam" id="PF00004">
    <property type="entry name" value="AAA"/>
    <property type="match status" value="1"/>
</dbReference>
<dbReference type="InterPro" id="IPR027417">
    <property type="entry name" value="P-loop_NTPase"/>
</dbReference>
<evidence type="ECO:0000259" key="4">
    <source>
        <dbReference type="Pfam" id="PF00004"/>
    </source>
</evidence>
<dbReference type="Pfam" id="PF17862">
    <property type="entry name" value="AAA_lid_3"/>
    <property type="match status" value="1"/>
</dbReference>
<evidence type="ECO:0000313" key="7">
    <source>
        <dbReference type="EMBL" id="KAL0913626.1"/>
    </source>
</evidence>
<dbReference type="InterPro" id="IPR056653">
    <property type="entry name" value="DUF7751"/>
</dbReference>
<evidence type="ECO:0000259" key="5">
    <source>
        <dbReference type="Pfam" id="PF17862"/>
    </source>
</evidence>
<dbReference type="AlphaFoldDB" id="A0ABD0UTC2"/>
<evidence type="ECO:0000256" key="3">
    <source>
        <dbReference type="SAM" id="MobiDB-lite"/>
    </source>
</evidence>
<protein>
    <submittedName>
        <fullName evidence="7">Uncharacterized protein</fullName>
    </submittedName>
</protein>
<accession>A0ABD0UTC2</accession>
<evidence type="ECO:0000256" key="1">
    <source>
        <dbReference type="ARBA" id="ARBA00022741"/>
    </source>
</evidence>
<dbReference type="Proteomes" id="UP001552299">
    <property type="component" value="Unassembled WGS sequence"/>
</dbReference>